<name>A0A8H8VFF9_ORBOL</name>
<dbReference type="Proteomes" id="UP000614610">
    <property type="component" value="Unassembled WGS sequence"/>
</dbReference>
<dbReference type="OrthoDB" id="5322979at2759"/>
<evidence type="ECO:0000256" key="1">
    <source>
        <dbReference type="SAM" id="MobiDB-lite"/>
    </source>
</evidence>
<feature type="compositionally biased region" description="Acidic residues" evidence="1">
    <location>
        <begin position="75"/>
        <end position="85"/>
    </location>
</feature>
<dbReference type="AlphaFoldDB" id="A0A8H8VFF9"/>
<reference evidence="2" key="1">
    <citation type="submission" date="2019-06" db="EMBL/GenBank/DDBJ databases">
        <authorList>
            <person name="Palmer J.M."/>
        </authorList>
    </citation>
    <scope>NUCLEOTIDE SEQUENCE</scope>
    <source>
        <strain evidence="2">TWF679</strain>
    </source>
</reference>
<accession>A0A8H8VFF9</accession>
<gene>
    <name evidence="2" type="ORF">TWF679_003417</name>
</gene>
<sequence length="342" mass="38690">MVSTLRKSIGNRLRLYRLAEGGVPQLASRRQRLRRLKHLRRVRKSTRSATALSIRSAATEIYRHKQAFYRRSLEEPQESDVDDGESSPAAAPNQFGYSNAATASSDEAFCLALERLVLDTTQDSHIRGGDLVTMNQPSVSDAMQDLLVGVLMNLSLTPTNSEDGNATVKPNKDGNRRMTIPDFINYVNGNQCTKRMFELHLTLRQLPPGNTWKKNFLAVMQDIQDYKIKSFPPNMGYLYRHSVMVHGRSLSIRERDKILKHIRLEDLELCWWETVINCLGPESADLLHRRLPAARHETDSSPETYSGFSFELDAIKVLRNGTVTRGFGVGMPPFVASRQSRS</sequence>
<organism evidence="2 3">
    <name type="scientific">Orbilia oligospora</name>
    <name type="common">Nematode-trapping fungus</name>
    <name type="synonym">Arthrobotrys oligospora</name>
    <dbReference type="NCBI Taxonomy" id="2813651"/>
    <lineage>
        <taxon>Eukaryota</taxon>
        <taxon>Fungi</taxon>
        <taxon>Dikarya</taxon>
        <taxon>Ascomycota</taxon>
        <taxon>Pezizomycotina</taxon>
        <taxon>Orbiliomycetes</taxon>
        <taxon>Orbiliales</taxon>
        <taxon>Orbiliaceae</taxon>
        <taxon>Orbilia</taxon>
    </lineage>
</organism>
<evidence type="ECO:0000313" key="3">
    <source>
        <dbReference type="Proteomes" id="UP000614610"/>
    </source>
</evidence>
<dbReference type="EMBL" id="WIWT01000017">
    <property type="protein sequence ID" value="KAF3216203.1"/>
    <property type="molecule type" value="Genomic_DNA"/>
</dbReference>
<comment type="caution">
    <text evidence="2">The sequence shown here is derived from an EMBL/GenBank/DDBJ whole genome shotgun (WGS) entry which is preliminary data.</text>
</comment>
<evidence type="ECO:0000313" key="2">
    <source>
        <dbReference type="EMBL" id="KAF3216203.1"/>
    </source>
</evidence>
<protein>
    <submittedName>
        <fullName evidence="2">Uncharacterized protein</fullName>
    </submittedName>
</protein>
<proteinExistence type="predicted"/>
<feature type="region of interest" description="Disordered" evidence="1">
    <location>
        <begin position="73"/>
        <end position="97"/>
    </location>
</feature>